<evidence type="ECO:0000313" key="2">
    <source>
        <dbReference type="EMBL" id="CAK9264685.1"/>
    </source>
</evidence>
<feature type="compositionally biased region" description="Basic and acidic residues" evidence="1">
    <location>
        <begin position="1"/>
        <end position="12"/>
    </location>
</feature>
<evidence type="ECO:0000256" key="1">
    <source>
        <dbReference type="SAM" id="MobiDB-lite"/>
    </source>
</evidence>
<evidence type="ECO:0000313" key="3">
    <source>
        <dbReference type="Proteomes" id="UP001497444"/>
    </source>
</evidence>
<feature type="region of interest" description="Disordered" evidence="1">
    <location>
        <begin position="1"/>
        <end position="25"/>
    </location>
</feature>
<keyword evidence="3" id="KW-1185">Reference proteome</keyword>
<protein>
    <submittedName>
        <fullName evidence="2">Uncharacterized protein</fullName>
    </submittedName>
</protein>
<dbReference type="Proteomes" id="UP001497444">
    <property type="component" value="Chromosome 17"/>
</dbReference>
<dbReference type="EMBL" id="OZ020112">
    <property type="protein sequence ID" value="CAK9264685.1"/>
    <property type="molecule type" value="Genomic_DNA"/>
</dbReference>
<accession>A0ABP0WGN9</accession>
<sequence length="96" mass="10419">MREARGAQERKVLGQQQPLHRHSSGRYTKLGQTTFSLLSTSSLSATALGLAATTEAAYYEPAPPCLQGLVRLLAYTIASVSEVVTFQSLRSRMSFA</sequence>
<organism evidence="2 3">
    <name type="scientific">Sphagnum jensenii</name>
    <dbReference type="NCBI Taxonomy" id="128206"/>
    <lineage>
        <taxon>Eukaryota</taxon>
        <taxon>Viridiplantae</taxon>
        <taxon>Streptophyta</taxon>
        <taxon>Embryophyta</taxon>
        <taxon>Bryophyta</taxon>
        <taxon>Sphagnophytina</taxon>
        <taxon>Sphagnopsida</taxon>
        <taxon>Sphagnales</taxon>
        <taxon>Sphagnaceae</taxon>
        <taxon>Sphagnum</taxon>
    </lineage>
</organism>
<gene>
    <name evidence="2" type="ORF">CSSPJE1EN1_LOCUS10163</name>
</gene>
<reference evidence="2" key="1">
    <citation type="submission" date="2024-02" db="EMBL/GenBank/DDBJ databases">
        <authorList>
            <consortium name="ELIXIR-Norway"/>
            <consortium name="Elixir Norway"/>
        </authorList>
    </citation>
    <scope>NUCLEOTIDE SEQUENCE</scope>
</reference>
<proteinExistence type="predicted"/>
<name>A0ABP0WGN9_9BRYO</name>